<evidence type="ECO:0000259" key="3">
    <source>
        <dbReference type="Pfam" id="PF08646"/>
    </source>
</evidence>
<dbReference type="OrthoDB" id="1751331at2759"/>
<feature type="region of interest" description="Disordered" evidence="1">
    <location>
        <begin position="634"/>
        <end position="663"/>
    </location>
</feature>
<dbReference type="InterPro" id="IPR012340">
    <property type="entry name" value="NA-bd_OB-fold"/>
</dbReference>
<keyword evidence="2" id="KW-0812">Transmembrane</keyword>
<sequence>MIIDYRKIRTSDRIECASSKFHYVLKMPDIGHSIFPDDNHLQAGYPGQLHAPRPPPTNPAQGIEWRTVKAEGLSDQAPDPVPQQTVRTVVVPMQPGVQQTEVAQIHPMRRVDLYCRVYEQNAEKNGRQMVVLIDRTGEIECVAFGPHVEYLSDMVPGSVWHIQDAKVEENPDMIGRVPHKYRMVWNEHTTKAMEPQNANIPHIYFHFSKINEIERLATGTYSEVDEKADILAVIHRVGKPINSGVLETAQAVKGHASKPSSSRLDVWIVDDSLVAIRVVFFDGLGQGFVGRAGQVVCLKSVSVAFFNGPCLKSDRAHTKFMFNPPNATAQRMFQWFNNGGNNAQRWRTLTGSFSADGFPHWRYTLPNATYTIADAVNAQLGLKSKSIFYVVANLDIKIGRPDYIYLGCPFEECNKMTPKNTAGPYTCEACGQDYPVSGHKWHLNFPISDGPGGATIWVHVFNGASTRLIQRSASDMYAWMHSKQRVDHITYETFLTVPNAHRWRIILEATPQSNRRLDDLKIQTVAFCLTLRIGLLESVDLDVKLADLRSESSHCCGVFRVLFAVNGQPRVAQSNSIVGLVGMTLRRVTIWTGVGVGVVVAFVVIIFPHVINPTPAQSLVKKGNGEAGLRLKRGLPSATPSVHGKRARRRTMRRATTERGAKGGLGRHEIRCAELWKVGRRSCERGRHLGTQASFPGRHVWAFSRVRGSSEASHGQAG</sequence>
<dbReference type="InterPro" id="IPR013955">
    <property type="entry name" value="Rep_factor-A_C"/>
</dbReference>
<dbReference type="EMBL" id="KV423949">
    <property type="protein sequence ID" value="KZT58633.1"/>
    <property type="molecule type" value="Genomic_DNA"/>
</dbReference>
<keyword evidence="2" id="KW-1133">Transmembrane helix</keyword>
<feature type="region of interest" description="Disordered" evidence="1">
    <location>
        <begin position="41"/>
        <end position="61"/>
    </location>
</feature>
<dbReference type="Gene3D" id="2.40.50.140">
    <property type="entry name" value="Nucleic acid-binding proteins"/>
    <property type="match status" value="3"/>
</dbReference>
<reference evidence="4 5" key="1">
    <citation type="journal article" date="2016" name="Mol. Biol. Evol.">
        <title>Comparative Genomics of Early-Diverging Mushroom-Forming Fungi Provides Insights into the Origins of Lignocellulose Decay Capabilities.</title>
        <authorList>
            <person name="Nagy L.G."/>
            <person name="Riley R."/>
            <person name="Tritt A."/>
            <person name="Adam C."/>
            <person name="Daum C."/>
            <person name="Floudas D."/>
            <person name="Sun H."/>
            <person name="Yadav J.S."/>
            <person name="Pangilinan J."/>
            <person name="Larsson K.H."/>
            <person name="Matsuura K."/>
            <person name="Barry K."/>
            <person name="Labutti K."/>
            <person name="Kuo R."/>
            <person name="Ohm R.A."/>
            <person name="Bhattacharya S.S."/>
            <person name="Shirouzu T."/>
            <person name="Yoshinaga Y."/>
            <person name="Martin F.M."/>
            <person name="Grigoriev I.V."/>
            <person name="Hibbett D.S."/>
        </authorList>
    </citation>
    <scope>NUCLEOTIDE SEQUENCE [LARGE SCALE GENOMIC DNA]</scope>
    <source>
        <strain evidence="4 5">HHB12733</strain>
    </source>
</reference>
<keyword evidence="2" id="KW-0472">Membrane</keyword>
<evidence type="ECO:0000313" key="5">
    <source>
        <dbReference type="Proteomes" id="UP000076842"/>
    </source>
</evidence>
<protein>
    <recommendedName>
        <fullName evidence="3">Replication factor A C-terminal domain-containing protein</fullName>
    </recommendedName>
</protein>
<evidence type="ECO:0000256" key="2">
    <source>
        <dbReference type="SAM" id="Phobius"/>
    </source>
</evidence>
<dbReference type="AlphaFoldDB" id="A0A165GY19"/>
<evidence type="ECO:0000313" key="4">
    <source>
        <dbReference type="EMBL" id="KZT58633.1"/>
    </source>
</evidence>
<feature type="domain" description="Replication factor A C-terminal" evidence="3">
    <location>
        <begin position="401"/>
        <end position="485"/>
    </location>
</feature>
<evidence type="ECO:0000256" key="1">
    <source>
        <dbReference type="SAM" id="MobiDB-lite"/>
    </source>
</evidence>
<feature type="transmembrane region" description="Helical" evidence="2">
    <location>
        <begin position="588"/>
        <end position="611"/>
    </location>
</feature>
<dbReference type="STRING" id="1353952.A0A165GY19"/>
<proteinExistence type="predicted"/>
<dbReference type="Pfam" id="PF08646">
    <property type="entry name" value="Rep_fac-A_C"/>
    <property type="match status" value="1"/>
</dbReference>
<dbReference type="SUPFAM" id="SSF50249">
    <property type="entry name" value="Nucleic acid-binding proteins"/>
    <property type="match status" value="3"/>
</dbReference>
<name>A0A165GY19_9BASI</name>
<gene>
    <name evidence="4" type="ORF">CALCODRAFT_508079</name>
</gene>
<organism evidence="4 5">
    <name type="scientific">Calocera cornea HHB12733</name>
    <dbReference type="NCBI Taxonomy" id="1353952"/>
    <lineage>
        <taxon>Eukaryota</taxon>
        <taxon>Fungi</taxon>
        <taxon>Dikarya</taxon>
        <taxon>Basidiomycota</taxon>
        <taxon>Agaricomycotina</taxon>
        <taxon>Dacrymycetes</taxon>
        <taxon>Dacrymycetales</taxon>
        <taxon>Dacrymycetaceae</taxon>
        <taxon>Calocera</taxon>
    </lineage>
</organism>
<keyword evidence="5" id="KW-1185">Reference proteome</keyword>
<dbReference type="InParanoid" id="A0A165GY19"/>
<feature type="compositionally biased region" description="Basic residues" evidence="1">
    <location>
        <begin position="643"/>
        <end position="653"/>
    </location>
</feature>
<accession>A0A165GY19</accession>
<dbReference type="Proteomes" id="UP000076842">
    <property type="component" value="Unassembled WGS sequence"/>
</dbReference>